<dbReference type="EMBL" id="BPLR01020297">
    <property type="protein sequence ID" value="GIX77093.1"/>
    <property type="molecule type" value="Genomic_DNA"/>
</dbReference>
<dbReference type="Pfam" id="PF00685">
    <property type="entry name" value="Sulfotransfer_1"/>
    <property type="match status" value="1"/>
</dbReference>
<evidence type="ECO:0000313" key="4">
    <source>
        <dbReference type="EMBL" id="GIX77093.1"/>
    </source>
</evidence>
<dbReference type="AlphaFoldDB" id="A0AAV4MXU2"/>
<evidence type="ECO:0000313" key="5">
    <source>
        <dbReference type="Proteomes" id="UP001054945"/>
    </source>
</evidence>
<reference evidence="4 5" key="1">
    <citation type="submission" date="2021-06" db="EMBL/GenBank/DDBJ databases">
        <title>Caerostris extrusa draft genome.</title>
        <authorList>
            <person name="Kono N."/>
            <person name="Arakawa K."/>
        </authorList>
    </citation>
    <scope>NUCLEOTIDE SEQUENCE [LARGE SCALE GENOMIC DNA]</scope>
</reference>
<dbReference type="InterPro" id="IPR027417">
    <property type="entry name" value="P-loop_NTPase"/>
</dbReference>
<dbReference type="InterPro" id="IPR000863">
    <property type="entry name" value="Sulfotransferase_dom"/>
</dbReference>
<gene>
    <name evidence="4" type="primary">SULT1C4</name>
    <name evidence="4" type="ORF">CEXT_1121</name>
</gene>
<evidence type="ECO:0000259" key="3">
    <source>
        <dbReference type="Pfam" id="PF00685"/>
    </source>
</evidence>
<keyword evidence="2" id="KW-0808">Transferase</keyword>
<proteinExistence type="inferred from homology"/>
<evidence type="ECO:0000256" key="2">
    <source>
        <dbReference type="ARBA" id="ARBA00022679"/>
    </source>
</evidence>
<keyword evidence="5" id="KW-1185">Reference proteome</keyword>
<feature type="domain" description="Sulfotransferase" evidence="3">
    <location>
        <begin position="59"/>
        <end position="265"/>
    </location>
</feature>
<dbReference type="Gene3D" id="3.40.50.300">
    <property type="entry name" value="P-loop containing nucleotide triphosphate hydrolases"/>
    <property type="match status" value="1"/>
</dbReference>
<dbReference type="Proteomes" id="UP001054945">
    <property type="component" value="Unassembled WGS sequence"/>
</dbReference>
<accession>A0AAV4MXU2</accession>
<dbReference type="PANTHER" id="PTHR11783">
    <property type="entry name" value="SULFOTRANSFERASE SULT"/>
    <property type="match status" value="1"/>
</dbReference>
<protein>
    <submittedName>
        <fullName evidence="4">Sulfotransferase 1C4</fullName>
    </submittedName>
</protein>
<comment type="caution">
    <text evidence="4">The sequence shown here is derived from an EMBL/GenBank/DDBJ whole genome shotgun (WGS) entry which is preliminary data.</text>
</comment>
<comment type="similarity">
    <text evidence="1">Belongs to the sulfotransferase 1 family.</text>
</comment>
<dbReference type="SUPFAM" id="SSF52540">
    <property type="entry name" value="P-loop containing nucleoside triphosphate hydrolases"/>
    <property type="match status" value="1"/>
</dbReference>
<name>A0AAV4MXU2_CAEEX</name>
<sequence>MGVKSGFEPELSIGPRFRFAYIFKMVKMTPRYIDVDGYKYCEYFIPDLIRAAINYKPTDKDVFVATYPKCGTTWMIQKVMLILNKGKVPDTIEEYFSSCPFLEMLGPDEISRMPGPGCIKIHFPFNLTPYSPDAKYVYVARNPKDCCISFYHHTKAISCLLFPKMAHLMISSISSSRVKQILMITSTTYCHGTSTEMIPMSFFVTYEEMKKESKDTIKKLAGFLGEEYSSALADNEELLDEIALKSSFEYMQKTTNNLFIEMLDRCEEYAENPNVPKGFKAWSKFNAIAIKDGQGSNETLLETVL</sequence>
<evidence type="ECO:0000256" key="1">
    <source>
        <dbReference type="ARBA" id="ARBA00005771"/>
    </source>
</evidence>
<dbReference type="GO" id="GO:0008146">
    <property type="term" value="F:sulfotransferase activity"/>
    <property type="evidence" value="ECO:0007669"/>
    <property type="project" value="InterPro"/>
</dbReference>
<organism evidence="4 5">
    <name type="scientific">Caerostris extrusa</name>
    <name type="common">Bark spider</name>
    <name type="synonym">Caerostris bankana</name>
    <dbReference type="NCBI Taxonomy" id="172846"/>
    <lineage>
        <taxon>Eukaryota</taxon>
        <taxon>Metazoa</taxon>
        <taxon>Ecdysozoa</taxon>
        <taxon>Arthropoda</taxon>
        <taxon>Chelicerata</taxon>
        <taxon>Arachnida</taxon>
        <taxon>Araneae</taxon>
        <taxon>Araneomorphae</taxon>
        <taxon>Entelegynae</taxon>
        <taxon>Araneoidea</taxon>
        <taxon>Araneidae</taxon>
        <taxon>Caerostris</taxon>
    </lineage>
</organism>